<sequence length="314" mass="33528">MIEAEHVSKRYGAVTALDDVSLQVPAGSVLGLLGHNGAGKSTLVHILSTLLPASGGTARIAGYDVVRQGHQVRQRIGLAGQFASVDEQLSGWDNLVLVARLLGARKSDARRRADELLELFQLTAAAHRPAHGYSGGMRRRLDLCACLVGHPDVLFLDEPTTGLDPASRVGLWQMVETLVREGTTVLLTTQYLQEADRLADSLVVLSDGRVAAAGTPAQLKSEVGQRTATAVLADPADEHRAVRALRDAGLTPTYDPQQHRISAAVVASRELAAVVRILDEAQVEVAELGLGEPTLDDVYLATAVQPPNVEERTR</sequence>
<comment type="caution">
    <text evidence="11">The sequence shown here is derived from an EMBL/GenBank/DDBJ whole genome shotgun (WGS) entry which is preliminary data.</text>
</comment>
<evidence type="ECO:0000256" key="5">
    <source>
        <dbReference type="ARBA" id="ARBA00022840"/>
    </source>
</evidence>
<evidence type="ECO:0000313" key="12">
    <source>
        <dbReference type="Proteomes" id="UP000323946"/>
    </source>
</evidence>
<evidence type="ECO:0000256" key="6">
    <source>
        <dbReference type="ARBA" id="ARBA00022967"/>
    </source>
</evidence>
<dbReference type="GO" id="GO:1900753">
    <property type="term" value="P:doxorubicin transport"/>
    <property type="evidence" value="ECO:0007669"/>
    <property type="project" value="InterPro"/>
</dbReference>
<dbReference type="AlphaFoldDB" id="A0A5M7BU24"/>
<evidence type="ECO:0000256" key="7">
    <source>
        <dbReference type="ARBA" id="ARBA00023136"/>
    </source>
</evidence>
<keyword evidence="2" id="KW-0813">Transport</keyword>
<dbReference type="SMART" id="SM00382">
    <property type="entry name" value="AAA"/>
    <property type="match status" value="1"/>
</dbReference>
<dbReference type="PROSITE" id="PS50893">
    <property type="entry name" value="ABC_TRANSPORTER_2"/>
    <property type="match status" value="1"/>
</dbReference>
<gene>
    <name evidence="11" type="ORF">F1721_22515</name>
</gene>
<dbReference type="InterPro" id="IPR017871">
    <property type="entry name" value="ABC_transporter-like_CS"/>
</dbReference>
<organism evidence="11 12">
    <name type="scientific">Saccharopolyspora hirsuta</name>
    <dbReference type="NCBI Taxonomy" id="1837"/>
    <lineage>
        <taxon>Bacteria</taxon>
        <taxon>Bacillati</taxon>
        <taxon>Actinomycetota</taxon>
        <taxon>Actinomycetes</taxon>
        <taxon>Pseudonocardiales</taxon>
        <taxon>Pseudonocardiaceae</taxon>
        <taxon>Saccharopolyspora</taxon>
    </lineage>
</organism>
<keyword evidence="12" id="KW-1185">Reference proteome</keyword>
<dbReference type="GO" id="GO:0046677">
    <property type="term" value="P:response to antibiotic"/>
    <property type="evidence" value="ECO:0007669"/>
    <property type="project" value="UniProtKB-KW"/>
</dbReference>
<dbReference type="InterPro" id="IPR005894">
    <property type="entry name" value="DrrA"/>
</dbReference>
<name>A0A5M7BU24_SACHI</name>
<dbReference type="EMBL" id="VWPH01000010">
    <property type="protein sequence ID" value="KAA5830724.1"/>
    <property type="molecule type" value="Genomic_DNA"/>
</dbReference>
<comment type="similarity">
    <text evidence="9">Belongs to the ABC transporter superfamily. Drug exporter-1 (DrugE1) (TC 3.A.1.105) family.</text>
</comment>
<dbReference type="GO" id="GO:0005886">
    <property type="term" value="C:plasma membrane"/>
    <property type="evidence" value="ECO:0007669"/>
    <property type="project" value="UniProtKB-SubCell"/>
</dbReference>
<reference evidence="11 12" key="1">
    <citation type="submission" date="2019-09" db="EMBL/GenBank/DDBJ databases">
        <title>Draft genome sequence of the thermophilic Saccharopolyspora hirsuta VKM Ac-666T.</title>
        <authorList>
            <person name="Lobastova T.G."/>
            <person name="Fokina V."/>
            <person name="Bragin E.Y."/>
            <person name="Shtratnikova V.Y."/>
            <person name="Starodumova I.P."/>
            <person name="Tarlachkov S.V."/>
            <person name="Donova M.V."/>
        </authorList>
    </citation>
    <scope>NUCLEOTIDE SEQUENCE [LARGE SCALE GENOMIC DNA]</scope>
    <source>
        <strain evidence="11 12">VKM Ac-666</strain>
    </source>
</reference>
<dbReference type="GO" id="GO:0016887">
    <property type="term" value="F:ATP hydrolysis activity"/>
    <property type="evidence" value="ECO:0007669"/>
    <property type="project" value="InterPro"/>
</dbReference>
<dbReference type="PANTHER" id="PTHR42711">
    <property type="entry name" value="ABC TRANSPORTER ATP-BINDING PROTEIN"/>
    <property type="match status" value="1"/>
</dbReference>
<dbReference type="Gene3D" id="3.40.50.300">
    <property type="entry name" value="P-loop containing nucleotide triphosphate hydrolases"/>
    <property type="match status" value="1"/>
</dbReference>
<dbReference type="InterPro" id="IPR050763">
    <property type="entry name" value="ABC_transporter_ATP-binding"/>
</dbReference>
<keyword evidence="3" id="KW-1003">Cell membrane</keyword>
<evidence type="ECO:0000256" key="3">
    <source>
        <dbReference type="ARBA" id="ARBA00022475"/>
    </source>
</evidence>
<dbReference type="Pfam" id="PF00005">
    <property type="entry name" value="ABC_tran"/>
    <property type="match status" value="1"/>
</dbReference>
<keyword evidence="8" id="KW-0046">Antibiotic resistance</keyword>
<dbReference type="Proteomes" id="UP000323946">
    <property type="component" value="Unassembled WGS sequence"/>
</dbReference>
<dbReference type="NCBIfam" id="TIGR01188">
    <property type="entry name" value="drrA"/>
    <property type="match status" value="1"/>
</dbReference>
<accession>A0A5M7BU24</accession>
<protein>
    <submittedName>
        <fullName evidence="11">ATP-binding cassette domain-containing protein</fullName>
    </submittedName>
</protein>
<evidence type="ECO:0000256" key="9">
    <source>
        <dbReference type="ARBA" id="ARBA00049985"/>
    </source>
</evidence>
<keyword evidence="4" id="KW-0547">Nucleotide-binding</keyword>
<evidence type="ECO:0000256" key="4">
    <source>
        <dbReference type="ARBA" id="ARBA00022741"/>
    </source>
</evidence>
<dbReference type="PROSITE" id="PS00211">
    <property type="entry name" value="ABC_TRANSPORTER_1"/>
    <property type="match status" value="1"/>
</dbReference>
<evidence type="ECO:0000256" key="8">
    <source>
        <dbReference type="ARBA" id="ARBA00023251"/>
    </source>
</evidence>
<dbReference type="GO" id="GO:0005524">
    <property type="term" value="F:ATP binding"/>
    <property type="evidence" value="ECO:0007669"/>
    <property type="project" value="UniProtKB-KW"/>
</dbReference>
<keyword evidence="6" id="KW-1278">Translocase</keyword>
<dbReference type="InterPro" id="IPR027417">
    <property type="entry name" value="P-loop_NTPase"/>
</dbReference>
<evidence type="ECO:0000313" key="11">
    <source>
        <dbReference type="EMBL" id="KAA5830724.1"/>
    </source>
</evidence>
<dbReference type="InterPro" id="IPR003439">
    <property type="entry name" value="ABC_transporter-like_ATP-bd"/>
</dbReference>
<dbReference type="InterPro" id="IPR003593">
    <property type="entry name" value="AAA+_ATPase"/>
</dbReference>
<keyword evidence="7" id="KW-0472">Membrane</keyword>
<dbReference type="OrthoDB" id="9804819at2"/>
<dbReference type="GO" id="GO:0043215">
    <property type="term" value="P:daunorubicin transport"/>
    <property type="evidence" value="ECO:0007669"/>
    <property type="project" value="InterPro"/>
</dbReference>
<evidence type="ECO:0000256" key="2">
    <source>
        <dbReference type="ARBA" id="ARBA00022448"/>
    </source>
</evidence>
<comment type="subcellular location">
    <subcellularLocation>
        <location evidence="1">Cell membrane</location>
        <topology evidence="1">Peripheral membrane protein</topology>
        <orientation evidence="1">Cytoplasmic side</orientation>
    </subcellularLocation>
</comment>
<evidence type="ECO:0000259" key="10">
    <source>
        <dbReference type="PROSITE" id="PS50893"/>
    </source>
</evidence>
<keyword evidence="5 11" id="KW-0067">ATP-binding</keyword>
<dbReference type="SUPFAM" id="SSF52540">
    <property type="entry name" value="P-loop containing nucleoside triphosphate hydrolases"/>
    <property type="match status" value="1"/>
</dbReference>
<proteinExistence type="inferred from homology"/>
<feature type="domain" description="ABC transporter" evidence="10">
    <location>
        <begin position="2"/>
        <end position="232"/>
    </location>
</feature>
<dbReference type="PANTHER" id="PTHR42711:SF19">
    <property type="entry name" value="DOXORUBICIN RESISTANCE ATP-BINDING PROTEIN DRRA"/>
    <property type="match status" value="1"/>
</dbReference>
<evidence type="ECO:0000256" key="1">
    <source>
        <dbReference type="ARBA" id="ARBA00004413"/>
    </source>
</evidence>